<dbReference type="InterPro" id="IPR026055">
    <property type="entry name" value="FAR"/>
</dbReference>
<dbReference type="SUPFAM" id="SSF51735">
    <property type="entry name" value="NAD(P)-binding Rossmann-fold domains"/>
    <property type="match status" value="1"/>
</dbReference>
<reference evidence="4" key="1">
    <citation type="journal article" date="2020" name="Cell">
        <title>Large-Scale Comparative Analyses of Tick Genomes Elucidate Their Genetic Diversity and Vector Capacities.</title>
        <authorList>
            <consortium name="Tick Genome and Microbiome Consortium (TIGMIC)"/>
            <person name="Jia N."/>
            <person name="Wang J."/>
            <person name="Shi W."/>
            <person name="Du L."/>
            <person name="Sun Y."/>
            <person name="Zhan W."/>
            <person name="Jiang J.F."/>
            <person name="Wang Q."/>
            <person name="Zhang B."/>
            <person name="Ji P."/>
            <person name="Bell-Sakyi L."/>
            <person name="Cui X.M."/>
            <person name="Yuan T.T."/>
            <person name="Jiang B.G."/>
            <person name="Yang W.F."/>
            <person name="Lam T.T."/>
            <person name="Chang Q.C."/>
            <person name="Ding S.J."/>
            <person name="Wang X.J."/>
            <person name="Zhu J.G."/>
            <person name="Ruan X.D."/>
            <person name="Zhao L."/>
            <person name="Wei J.T."/>
            <person name="Ye R.Z."/>
            <person name="Que T.C."/>
            <person name="Du C.H."/>
            <person name="Zhou Y.H."/>
            <person name="Cheng J.X."/>
            <person name="Dai P.F."/>
            <person name="Guo W.B."/>
            <person name="Han X.H."/>
            <person name="Huang E.J."/>
            <person name="Li L.F."/>
            <person name="Wei W."/>
            <person name="Gao Y.C."/>
            <person name="Liu J.Z."/>
            <person name="Shao H.Z."/>
            <person name="Wang X."/>
            <person name="Wang C.C."/>
            <person name="Yang T.C."/>
            <person name="Huo Q.B."/>
            <person name="Li W."/>
            <person name="Chen H.Y."/>
            <person name="Chen S.E."/>
            <person name="Zhou L.G."/>
            <person name="Ni X.B."/>
            <person name="Tian J.H."/>
            <person name="Sheng Y."/>
            <person name="Liu T."/>
            <person name="Pan Y.S."/>
            <person name="Xia L.Y."/>
            <person name="Li J."/>
            <person name="Zhao F."/>
            <person name="Cao W.C."/>
        </authorList>
    </citation>
    <scope>NUCLEOTIDE SEQUENCE</scope>
    <source>
        <strain evidence="4">Rsan-2018</strain>
    </source>
</reference>
<evidence type="ECO:0000259" key="3">
    <source>
        <dbReference type="Pfam" id="PF07993"/>
    </source>
</evidence>
<protein>
    <recommendedName>
        <fullName evidence="1">Fatty acyl-CoA reductase</fullName>
        <ecNumber evidence="1">1.2.1.84</ecNumber>
    </recommendedName>
</protein>
<dbReference type="InterPro" id="IPR036291">
    <property type="entry name" value="NAD(P)-bd_dom_sf"/>
</dbReference>
<comment type="function">
    <text evidence="1">Catalyzes the reduction of fatty acyl-CoA to fatty alcohols.</text>
</comment>
<evidence type="ECO:0000256" key="1">
    <source>
        <dbReference type="RuleBase" id="RU363097"/>
    </source>
</evidence>
<evidence type="ECO:0000313" key="5">
    <source>
        <dbReference type="Proteomes" id="UP000821837"/>
    </source>
</evidence>
<dbReference type="InterPro" id="IPR013120">
    <property type="entry name" value="FAR_NAD-bd"/>
</dbReference>
<dbReference type="GO" id="GO:0102965">
    <property type="term" value="F:alcohol-forming long-chain fatty acyl-CoA reductase activity"/>
    <property type="evidence" value="ECO:0007669"/>
    <property type="project" value="UniProtKB-EC"/>
</dbReference>
<keyword evidence="5" id="KW-1185">Reference proteome</keyword>
<sequence length="97" mass="11095">MTVEADKQHPRSFTPAAVDENSDDSEIARFYQDRTVFITGGTGFIGKVLLEKLLRSCPGLKRAYLLVRNKRGQEPQARLEKMFNSEVTIRDHISFNH</sequence>
<dbReference type="VEuPathDB" id="VectorBase:RSAN_044237"/>
<comment type="similarity">
    <text evidence="1">Belongs to the fatty acyl-CoA reductase family.</text>
</comment>
<dbReference type="EMBL" id="JABSTV010001248">
    <property type="protein sequence ID" value="KAH7967946.1"/>
    <property type="molecule type" value="Genomic_DNA"/>
</dbReference>
<dbReference type="PANTHER" id="PTHR11011:SF116">
    <property type="entry name" value="FATTY ACYL-COA REDUCTASE CG5065-RELATED"/>
    <property type="match status" value="1"/>
</dbReference>
<dbReference type="GO" id="GO:0035336">
    <property type="term" value="P:long-chain fatty-acyl-CoA metabolic process"/>
    <property type="evidence" value="ECO:0007669"/>
    <property type="project" value="TreeGrafter"/>
</dbReference>
<dbReference type="Proteomes" id="UP000821837">
    <property type="component" value="Unassembled WGS sequence"/>
</dbReference>
<reference evidence="4" key="2">
    <citation type="submission" date="2021-09" db="EMBL/GenBank/DDBJ databases">
        <authorList>
            <person name="Jia N."/>
            <person name="Wang J."/>
            <person name="Shi W."/>
            <person name="Du L."/>
            <person name="Sun Y."/>
            <person name="Zhan W."/>
            <person name="Jiang J."/>
            <person name="Wang Q."/>
            <person name="Zhang B."/>
            <person name="Ji P."/>
            <person name="Sakyi L.B."/>
            <person name="Cui X."/>
            <person name="Yuan T."/>
            <person name="Jiang B."/>
            <person name="Yang W."/>
            <person name="Lam T.T.-Y."/>
            <person name="Chang Q."/>
            <person name="Ding S."/>
            <person name="Wang X."/>
            <person name="Zhu J."/>
            <person name="Ruan X."/>
            <person name="Zhao L."/>
            <person name="Wei J."/>
            <person name="Que T."/>
            <person name="Du C."/>
            <person name="Cheng J."/>
            <person name="Dai P."/>
            <person name="Han X."/>
            <person name="Huang E."/>
            <person name="Gao Y."/>
            <person name="Liu J."/>
            <person name="Shao H."/>
            <person name="Ye R."/>
            <person name="Li L."/>
            <person name="Wei W."/>
            <person name="Wang X."/>
            <person name="Wang C."/>
            <person name="Huo Q."/>
            <person name="Li W."/>
            <person name="Guo W."/>
            <person name="Chen H."/>
            <person name="Chen S."/>
            <person name="Zhou L."/>
            <person name="Zhou L."/>
            <person name="Ni X."/>
            <person name="Tian J."/>
            <person name="Zhou Y."/>
            <person name="Sheng Y."/>
            <person name="Liu T."/>
            <person name="Pan Y."/>
            <person name="Xia L."/>
            <person name="Li J."/>
            <person name="Zhao F."/>
            <person name="Cao W."/>
        </authorList>
    </citation>
    <scope>NUCLEOTIDE SEQUENCE</scope>
    <source>
        <strain evidence="4">Rsan-2018</strain>
        <tissue evidence="4">Larvae</tissue>
    </source>
</reference>
<name>A0A9D4Q5D8_RHISA</name>
<proteinExistence type="inferred from homology"/>
<keyword evidence="1" id="KW-0560">Oxidoreductase</keyword>
<keyword evidence="1" id="KW-0443">Lipid metabolism</keyword>
<keyword evidence="1" id="KW-0521">NADP</keyword>
<comment type="catalytic activity">
    <reaction evidence="1">
        <text>a long-chain fatty acyl-CoA + 2 NADPH + 2 H(+) = a long-chain primary fatty alcohol + 2 NADP(+) + CoA</text>
        <dbReference type="Rhea" id="RHEA:52716"/>
        <dbReference type="ChEBI" id="CHEBI:15378"/>
        <dbReference type="ChEBI" id="CHEBI:57287"/>
        <dbReference type="ChEBI" id="CHEBI:57783"/>
        <dbReference type="ChEBI" id="CHEBI:58349"/>
        <dbReference type="ChEBI" id="CHEBI:77396"/>
        <dbReference type="ChEBI" id="CHEBI:83139"/>
        <dbReference type="EC" id="1.2.1.84"/>
    </reaction>
</comment>
<evidence type="ECO:0000256" key="2">
    <source>
        <dbReference type="SAM" id="MobiDB-lite"/>
    </source>
</evidence>
<dbReference type="GO" id="GO:0080019">
    <property type="term" value="F:alcohol-forming very long-chain fatty acyl-CoA reductase activity"/>
    <property type="evidence" value="ECO:0007669"/>
    <property type="project" value="InterPro"/>
</dbReference>
<comment type="caution">
    <text evidence="4">The sequence shown here is derived from an EMBL/GenBank/DDBJ whole genome shotgun (WGS) entry which is preliminary data.</text>
</comment>
<keyword evidence="1" id="KW-0444">Lipid biosynthesis</keyword>
<accession>A0A9D4Q5D8</accession>
<gene>
    <name evidence="4" type="ORF">HPB52_004257</name>
</gene>
<feature type="domain" description="Thioester reductase (TE)" evidence="3">
    <location>
        <begin position="38"/>
        <end position="87"/>
    </location>
</feature>
<dbReference type="GO" id="GO:0005777">
    <property type="term" value="C:peroxisome"/>
    <property type="evidence" value="ECO:0007669"/>
    <property type="project" value="TreeGrafter"/>
</dbReference>
<organism evidence="4 5">
    <name type="scientific">Rhipicephalus sanguineus</name>
    <name type="common">Brown dog tick</name>
    <name type="synonym">Ixodes sanguineus</name>
    <dbReference type="NCBI Taxonomy" id="34632"/>
    <lineage>
        <taxon>Eukaryota</taxon>
        <taxon>Metazoa</taxon>
        <taxon>Ecdysozoa</taxon>
        <taxon>Arthropoda</taxon>
        <taxon>Chelicerata</taxon>
        <taxon>Arachnida</taxon>
        <taxon>Acari</taxon>
        <taxon>Parasitiformes</taxon>
        <taxon>Ixodida</taxon>
        <taxon>Ixodoidea</taxon>
        <taxon>Ixodidae</taxon>
        <taxon>Rhipicephalinae</taxon>
        <taxon>Rhipicephalus</taxon>
        <taxon>Rhipicephalus</taxon>
    </lineage>
</organism>
<dbReference type="AlphaFoldDB" id="A0A9D4Q5D8"/>
<feature type="region of interest" description="Disordered" evidence="2">
    <location>
        <begin position="1"/>
        <end position="22"/>
    </location>
</feature>
<dbReference type="Gene3D" id="3.40.50.720">
    <property type="entry name" value="NAD(P)-binding Rossmann-like Domain"/>
    <property type="match status" value="1"/>
</dbReference>
<evidence type="ECO:0000313" key="4">
    <source>
        <dbReference type="EMBL" id="KAH7967946.1"/>
    </source>
</evidence>
<dbReference type="Pfam" id="PF07993">
    <property type="entry name" value="NAD_binding_4"/>
    <property type="match status" value="1"/>
</dbReference>
<dbReference type="EC" id="1.2.1.84" evidence="1"/>
<dbReference type="PANTHER" id="PTHR11011">
    <property type="entry name" value="MALE STERILITY PROTEIN 2-RELATED"/>
    <property type="match status" value="1"/>
</dbReference>